<proteinExistence type="predicted"/>
<dbReference type="InterPro" id="IPR036291">
    <property type="entry name" value="NAD(P)-bd_dom_sf"/>
</dbReference>
<name>A0A9Q0Y539_9SAUR</name>
<dbReference type="InterPro" id="IPR051721">
    <property type="entry name" value="Biopterin_syn/organic_redct"/>
</dbReference>
<evidence type="ECO:0000313" key="3">
    <source>
        <dbReference type="EMBL" id="KAJ7341911.1"/>
    </source>
</evidence>
<dbReference type="Gene3D" id="3.40.50.720">
    <property type="entry name" value="NAD(P)-binding Rossmann-like Domain"/>
    <property type="match status" value="1"/>
</dbReference>
<gene>
    <name evidence="3" type="ORF">JRQ81_007746</name>
</gene>
<evidence type="ECO:0000256" key="1">
    <source>
        <dbReference type="ARBA" id="ARBA00022857"/>
    </source>
</evidence>
<dbReference type="SUPFAM" id="SSF51735">
    <property type="entry name" value="NAD(P)-binding Rossmann-fold domains"/>
    <property type="match status" value="1"/>
</dbReference>
<dbReference type="OrthoDB" id="153074at2759"/>
<dbReference type="EMBL" id="JAPFRF010000002">
    <property type="protein sequence ID" value="KAJ7341911.1"/>
    <property type="molecule type" value="Genomic_DNA"/>
</dbReference>
<keyword evidence="4" id="KW-1185">Reference proteome</keyword>
<comment type="caution">
    <text evidence="3">The sequence shown here is derived from an EMBL/GenBank/DDBJ whole genome shotgun (WGS) entry which is preliminary data.</text>
</comment>
<dbReference type="Proteomes" id="UP001142489">
    <property type="component" value="Unassembled WGS sequence"/>
</dbReference>
<dbReference type="GO" id="GO:0004757">
    <property type="term" value="F:sepiapterin reductase (NADP+) activity"/>
    <property type="evidence" value="ECO:0007669"/>
    <property type="project" value="TreeGrafter"/>
</dbReference>
<evidence type="ECO:0000256" key="2">
    <source>
        <dbReference type="ARBA" id="ARBA00023002"/>
    </source>
</evidence>
<organism evidence="3 4">
    <name type="scientific">Phrynocephalus forsythii</name>
    <dbReference type="NCBI Taxonomy" id="171643"/>
    <lineage>
        <taxon>Eukaryota</taxon>
        <taxon>Metazoa</taxon>
        <taxon>Chordata</taxon>
        <taxon>Craniata</taxon>
        <taxon>Vertebrata</taxon>
        <taxon>Euteleostomi</taxon>
        <taxon>Lepidosauria</taxon>
        <taxon>Squamata</taxon>
        <taxon>Bifurcata</taxon>
        <taxon>Unidentata</taxon>
        <taxon>Episquamata</taxon>
        <taxon>Toxicofera</taxon>
        <taxon>Iguania</taxon>
        <taxon>Acrodonta</taxon>
        <taxon>Agamidae</taxon>
        <taxon>Agaminae</taxon>
        <taxon>Phrynocephalus</taxon>
    </lineage>
</organism>
<dbReference type="PANTHER" id="PTHR44085:SF2">
    <property type="entry name" value="SEPIAPTERIN REDUCTASE"/>
    <property type="match status" value="1"/>
</dbReference>
<keyword evidence="1" id="KW-0521">NADP</keyword>
<accession>A0A9Q0Y539</accession>
<reference evidence="3" key="1">
    <citation type="journal article" date="2023" name="DNA Res.">
        <title>Chromosome-level genome assembly of Phrynocephalus forsythii using third-generation DNA sequencing and Hi-C analysis.</title>
        <authorList>
            <person name="Qi Y."/>
            <person name="Zhao W."/>
            <person name="Zhao Y."/>
            <person name="Niu C."/>
            <person name="Cao S."/>
            <person name="Zhang Y."/>
        </authorList>
    </citation>
    <scope>NUCLEOTIDE SEQUENCE</scope>
    <source>
        <tissue evidence="3">Muscle</tissue>
    </source>
</reference>
<dbReference type="AlphaFoldDB" id="A0A9Q0Y539"/>
<evidence type="ECO:0008006" key="5">
    <source>
        <dbReference type="Google" id="ProtNLM"/>
    </source>
</evidence>
<protein>
    <recommendedName>
        <fullName evidence="5">Sepiapterin reductase</fullName>
    </recommendedName>
</protein>
<dbReference type="PANTHER" id="PTHR44085">
    <property type="entry name" value="SEPIAPTERIN REDUCTASE"/>
    <property type="match status" value="1"/>
</dbReference>
<keyword evidence="2" id="KW-0560">Oxidoreductase</keyword>
<dbReference type="GO" id="GO:0006729">
    <property type="term" value="P:tetrahydrobiopterin biosynthetic process"/>
    <property type="evidence" value="ECO:0007669"/>
    <property type="project" value="TreeGrafter"/>
</dbReference>
<sequence length="150" mass="14955">MAEASSSSSGEPSGPGLGRAACLVTAASQGFGRSVARLVAARLVPGSLLLLAARSVGALGELEGELHAAYPDLRVQALPADLGADEGLQPVARDATTMALASSASTSLTTPVDWPLPVAAAAAGLLDKGSCSWSGFSRGVSWEVVVADRP</sequence>
<evidence type="ECO:0000313" key="4">
    <source>
        <dbReference type="Proteomes" id="UP001142489"/>
    </source>
</evidence>